<evidence type="ECO:0000256" key="1">
    <source>
        <dbReference type="SAM" id="MobiDB-lite"/>
    </source>
</evidence>
<dbReference type="Gene3D" id="2.60.40.10">
    <property type="entry name" value="Immunoglobulins"/>
    <property type="match status" value="1"/>
</dbReference>
<evidence type="ECO:0000313" key="5">
    <source>
        <dbReference type="Proteomes" id="UP000198362"/>
    </source>
</evidence>
<dbReference type="GO" id="GO:0005975">
    <property type="term" value="P:carbohydrate metabolic process"/>
    <property type="evidence" value="ECO:0007669"/>
    <property type="project" value="UniProtKB-ARBA"/>
</dbReference>
<dbReference type="InterPro" id="IPR014756">
    <property type="entry name" value="Ig_E-set"/>
</dbReference>
<evidence type="ECO:0000313" key="4">
    <source>
        <dbReference type="EMBL" id="SNT64811.1"/>
    </source>
</evidence>
<feature type="domain" description="IPT/TIG" evidence="3">
    <location>
        <begin position="34"/>
        <end position="104"/>
    </location>
</feature>
<dbReference type="Proteomes" id="UP000198362">
    <property type="component" value="Unassembled WGS sequence"/>
</dbReference>
<evidence type="ECO:0000256" key="2">
    <source>
        <dbReference type="SAM" id="SignalP"/>
    </source>
</evidence>
<keyword evidence="5" id="KW-1185">Reference proteome</keyword>
<evidence type="ECO:0000259" key="3">
    <source>
        <dbReference type="Pfam" id="PF01833"/>
    </source>
</evidence>
<protein>
    <recommendedName>
        <fullName evidence="3">IPT/TIG domain-containing protein</fullName>
    </recommendedName>
</protein>
<dbReference type="InterPro" id="IPR002909">
    <property type="entry name" value="IPT_dom"/>
</dbReference>
<dbReference type="Gene3D" id="2.60.120.380">
    <property type="match status" value="1"/>
</dbReference>
<dbReference type="SUPFAM" id="SSF81296">
    <property type="entry name" value="E set domains"/>
    <property type="match status" value="1"/>
</dbReference>
<feature type="chain" id="PRO_5012805712" description="IPT/TIG domain-containing protein" evidence="2">
    <location>
        <begin position="29"/>
        <end position="2491"/>
    </location>
</feature>
<accession>A0A239PCN2</accession>
<name>A0A239PCN2_9ACTN</name>
<reference evidence="4 5" key="1">
    <citation type="submission" date="2017-06" db="EMBL/GenBank/DDBJ databases">
        <authorList>
            <person name="Kim H.J."/>
            <person name="Triplett B.A."/>
        </authorList>
    </citation>
    <scope>NUCLEOTIDE SEQUENCE [LARGE SCALE GENOMIC DNA]</scope>
    <source>
        <strain evidence="4 5">CGMCC 4.5593</strain>
    </source>
</reference>
<proteinExistence type="predicted"/>
<keyword evidence="2" id="KW-0732">Signal</keyword>
<organism evidence="4 5">
    <name type="scientific">Asanoa hainanensis</name>
    <dbReference type="NCBI Taxonomy" id="560556"/>
    <lineage>
        <taxon>Bacteria</taxon>
        <taxon>Bacillati</taxon>
        <taxon>Actinomycetota</taxon>
        <taxon>Actinomycetes</taxon>
        <taxon>Micromonosporales</taxon>
        <taxon>Micromonosporaceae</taxon>
        <taxon>Asanoa</taxon>
    </lineage>
</organism>
<gene>
    <name evidence="4" type="ORF">SAMN05421812_11878</name>
</gene>
<dbReference type="EMBL" id="FZPH01000018">
    <property type="protein sequence ID" value="SNT64811.1"/>
    <property type="molecule type" value="Genomic_DNA"/>
</dbReference>
<feature type="signal peptide" evidence="2">
    <location>
        <begin position="1"/>
        <end position="28"/>
    </location>
</feature>
<feature type="region of interest" description="Disordered" evidence="1">
    <location>
        <begin position="2468"/>
        <end position="2491"/>
    </location>
</feature>
<dbReference type="InterPro" id="IPR013783">
    <property type="entry name" value="Ig-like_fold"/>
</dbReference>
<sequence length="2491" mass="252479">MRGRWWRHGALAAVTTVSILAVPGPALAVDPVSVDTVTPAVVEAGAVVELRGHGFTGASAVTINGVLAATTAVADDRITATVPAAATSGPVRVTAPAGTGAWSSDLFVARSPWRATDVETTARLTLDAPATVAVATASKVALLTVTTAPGRRVALALRDSTFGSSTSNARVSVFRPDGTTAVSATGFGTSGVFLEPLPAADLAYTVLVDPQGTATGQVVVTAHDVPADALVPGSADGSTVTVATTVPGQNGGVTFAGKAGQRVSIAVSGSTYGSSGVTVGVRRPDGTSLVSAVTVSTSAFLDLFVLPAAGTYTVAVDPVRAATGQVAIRLFDVPADATVAGATDGAARTVTTTTPGQNGGVEFTATAGQRVGIRVPSHTYGSGSVSLSVRRPDGTNLVGATTVFASLFVEPVTIPSAGLYSVVVNPAGDRVGAAVVHLYDTPADAVFTATPGGAAVSATVGTPGQNARVEFAGAAGQRVSFRVPSHSFGSGNVSIGVRRPDGTVLVAAQTVFSSLFTEPVTLPVGGTYAVVVDPAGASTGAATVEVHDVPTGSPVEAVVGGPAVTLATTVPGQNGSVTFAAVAGQRVSVRLSASTYGTSGARATLLAPDGSVAVAATTFSAAGVLLGPLDAVAGVYTVAVDPQGSAVGQVTVLVSDAGQVVFTATVDGGPVVAATTAPGQDAVVRFPLAAGQRYIVTALESTYGGSSNVRVSLRAPDGTVLVAPTGVASNGIYFDTRVSTVAGDHSVLVDPQGSAVGQIAIEVRLVPADLTAVAAVGGEPVTLPATVMGQGAVVTFAGTAGQRVALLASGSTYSGSNVRVGATSPDGSVLFGTSSVASNGIFWNPVALPADGTYQILVDPQSTVVGQLTLRLYLVPADVTGVATVGAPASTVVTSTPGQNATVTFVGTAAQRVFVRVGRTSSTGSAAVELRAPDGTVLRSATTSGTTLDLAAMALPATGGFTVAIDPQSTAVDTFTVQVFAVPDDTTVAATLDGPAVIARTTQPGQVATVTFPAPAGRRALLTVTPGTVADGTTIEGSVALTLRDPAGTVLTSGTITATDERVLGPVDLGSGGTYSLTLDPTGTRFGRFTVQVFEVPAAVPVPLTVGGPAVEVAVRTPGAVGAATFTAAAGDRVCVSVPTSGFSRAGVAGSAAVSLVDAAGGVLANATASGSAVFLEPLTLAAAGTYRVLVDPAGAAVGAASVAVCEVPADVTVAGALGAAVRSVDLAVGQRADLAFSGTAGQAIRAGLPVAAGLARLSILRADGTQVCTRTNASAGSVLACALPAAGDYLVRVDPNGSIAGAFGVEVYEGTGSPRISGGTTAWSAIATPGVSWSTDSATAIDGYAVVVDSVADTVPPPAISQPGASLSRTYPDGVSWVHVRAHGTDGSWGATAHRAVRVDTVTPVVNALTSPSHPDPAAPTGSLDLRLALGATTGPSGVAGYSIKVSRTDGEVPGTAITTTGNAYETRLAGEGEWFVAVVARSGAGKASAPVRLRVVADLAADAPTVTSATHPVPGTGYPAGPFVATWRLGPTATAPVGESVGLVDGWSVVLDTAAATVPAATVTTTEARFSAELAPGTWWLHVRGHEVSGAWSATAHFRVVVVAADEFRFTAPAAGTTLWDDVSVALDCAGAGGPVRVEAARDGGAWHVIGQDACTVLWETDVTVAGVPSWPDGRYTVRALVGTSVRASTTVTVDNAADSIGRLAADYAAGLLDLEQYVGHLFDLATGGAGLPARYVDGAPGLGDPEAALAAALALWESLSADQRARLGDPNTPVVLSSPPAGARLAPNECGWLVRLRAKLYDCRAESTNFVVYYDSGHVGPTSPGASRPDWVEKMIGSLELSRGIYGSMGYRLPGYRLTVALDPTFALGDNKSGVAFPSLPKCPFLCGETSPLLLMSSDPTISKYLPHHEFFHFVEYEYIDHRRFAEFGMNWWMEASAEWAAHQVHERSGASDVPDDEYRGYWSNLDDFLDASDERFDEGNSVVLPGGPEYGAFIVAEFLEERFGDDAIRQTWGDLGGLWSTPRGAIREAIEAGGSSFGTEIDVFRQWAYVFERGGSSVGFTDSHAQRWRASLGSALQPPRQQVTISQNNGAGPEAFPGTYYVQQSGAKYVQIVNPNQAEGDLTVTWDPKTDHDVRFSVLRLDDFDRPTAGCGAAQRLLARVPLTVALTDACPKAVLVIVNADDPGFYGTWAIGDWSVRFQRTAQVLSNSTIEIGVGPYGSLISNAIGIRLAGNADSEVIRRGCFCEGWGVAHGPFGGSVTDATGVDGLTLSSFVASGDTATSMVDLTGPTGITVATYVSPSIDPNLFQLKVTVRNVSSPIHHSVHYRRAVDWDLLPDVSGFYTTFVHRTGDIGYVTGVTNDGFADPNPHNAFTDLGASGFFTDFGPANTGALIDLDLGTFATGEAKTFDLYYGIAPTEARATAAVAAVGAQLYALGQPGTADGKTLGTPYTGIFAIDGSGLPAPSPRLVAPQDNRAPSVPGVRREAS</sequence>
<dbReference type="Pfam" id="PF01833">
    <property type="entry name" value="TIG"/>
    <property type="match status" value="1"/>
</dbReference>